<gene>
    <name evidence="2" type="ORF">GCM10022255_098310</name>
</gene>
<comment type="caution">
    <text evidence="2">The sequence shown here is derived from an EMBL/GenBank/DDBJ whole genome shotgun (WGS) entry which is preliminary data.</text>
</comment>
<protein>
    <submittedName>
        <fullName evidence="2">Uncharacterized protein</fullName>
    </submittedName>
</protein>
<evidence type="ECO:0000313" key="2">
    <source>
        <dbReference type="EMBL" id="GAA4262273.1"/>
    </source>
</evidence>
<proteinExistence type="predicted"/>
<reference evidence="3" key="1">
    <citation type="journal article" date="2019" name="Int. J. Syst. Evol. Microbiol.">
        <title>The Global Catalogue of Microorganisms (GCM) 10K type strain sequencing project: providing services to taxonomists for standard genome sequencing and annotation.</title>
        <authorList>
            <consortium name="The Broad Institute Genomics Platform"/>
            <consortium name="The Broad Institute Genome Sequencing Center for Infectious Disease"/>
            <person name="Wu L."/>
            <person name="Ma J."/>
        </authorList>
    </citation>
    <scope>NUCLEOTIDE SEQUENCE [LARGE SCALE GENOMIC DNA]</scope>
    <source>
        <strain evidence="3">JCM 17441</strain>
    </source>
</reference>
<evidence type="ECO:0000256" key="1">
    <source>
        <dbReference type="SAM" id="MobiDB-lite"/>
    </source>
</evidence>
<sequence>MGALAGAALTAHRGPRAAITGAVLGGAALAAVDGAARARQKPDEIPAVWARIAASGAIAAPIGWVAGRAGASPLAVGVASGAIAGAMGVRPHKVALGPVVGLAVGAAMRDRPPAQVAAAGVVAFRTVSQLVFREPQVSLVAESAPADRLPFVWYPWKPEPAMSAPATSRRSPTPSAAPTPRPPRT</sequence>
<dbReference type="Proteomes" id="UP001500620">
    <property type="component" value="Unassembled WGS sequence"/>
</dbReference>
<keyword evidence="3" id="KW-1185">Reference proteome</keyword>
<name>A0ABP8DRA7_9ACTN</name>
<feature type="compositionally biased region" description="Low complexity" evidence="1">
    <location>
        <begin position="163"/>
        <end position="174"/>
    </location>
</feature>
<feature type="compositionally biased region" description="Pro residues" evidence="1">
    <location>
        <begin position="175"/>
        <end position="185"/>
    </location>
</feature>
<accession>A0ABP8DRA7</accession>
<evidence type="ECO:0000313" key="3">
    <source>
        <dbReference type="Proteomes" id="UP001500620"/>
    </source>
</evidence>
<dbReference type="EMBL" id="BAABAT010000051">
    <property type="protein sequence ID" value="GAA4262273.1"/>
    <property type="molecule type" value="Genomic_DNA"/>
</dbReference>
<feature type="region of interest" description="Disordered" evidence="1">
    <location>
        <begin position="161"/>
        <end position="185"/>
    </location>
</feature>
<organism evidence="2 3">
    <name type="scientific">Dactylosporangium darangshiense</name>
    <dbReference type="NCBI Taxonomy" id="579108"/>
    <lineage>
        <taxon>Bacteria</taxon>
        <taxon>Bacillati</taxon>
        <taxon>Actinomycetota</taxon>
        <taxon>Actinomycetes</taxon>
        <taxon>Micromonosporales</taxon>
        <taxon>Micromonosporaceae</taxon>
        <taxon>Dactylosporangium</taxon>
    </lineage>
</organism>